<evidence type="ECO:0000313" key="2">
    <source>
        <dbReference type="Proteomes" id="UP000179099"/>
    </source>
</evidence>
<evidence type="ECO:0000313" key="1">
    <source>
        <dbReference type="EMBL" id="OGZ33531.1"/>
    </source>
</evidence>
<organism evidence="1 2">
    <name type="scientific">Candidatus Portnoybacteria bacterium RBG_19FT_COMBO_36_7</name>
    <dbReference type="NCBI Taxonomy" id="1801992"/>
    <lineage>
        <taxon>Bacteria</taxon>
        <taxon>Candidatus Portnoyibacteriota</taxon>
    </lineage>
</organism>
<accession>A0A1G2F7J5</accession>
<proteinExistence type="predicted"/>
<sequence length="96" mass="11190">MKKEQTITKDYLEKTLDKRLSQQAQVIIAAVDSVLQKRLEKVKTELKNDINNVQTLIDGYVKAQEDFKQEFVILKEEVKQIKQVLKKKLGVEIQAF</sequence>
<comment type="caution">
    <text evidence="1">The sequence shown here is derived from an EMBL/GenBank/DDBJ whole genome shotgun (WGS) entry which is preliminary data.</text>
</comment>
<gene>
    <name evidence="1" type="ORF">A2Y98_01190</name>
</gene>
<reference evidence="1 2" key="1">
    <citation type="journal article" date="2016" name="Nat. Commun.">
        <title>Thousands of microbial genomes shed light on interconnected biogeochemical processes in an aquifer system.</title>
        <authorList>
            <person name="Anantharaman K."/>
            <person name="Brown C.T."/>
            <person name="Hug L.A."/>
            <person name="Sharon I."/>
            <person name="Castelle C.J."/>
            <person name="Probst A.J."/>
            <person name="Thomas B.C."/>
            <person name="Singh A."/>
            <person name="Wilkins M.J."/>
            <person name="Karaoz U."/>
            <person name="Brodie E.L."/>
            <person name="Williams K.H."/>
            <person name="Hubbard S.S."/>
            <person name="Banfield J.F."/>
        </authorList>
    </citation>
    <scope>NUCLEOTIDE SEQUENCE [LARGE SCALE GENOMIC DNA]</scope>
</reference>
<dbReference type="AlphaFoldDB" id="A0A1G2F7J5"/>
<name>A0A1G2F7J5_9BACT</name>
<dbReference type="EMBL" id="MHMW01000028">
    <property type="protein sequence ID" value="OGZ33531.1"/>
    <property type="molecule type" value="Genomic_DNA"/>
</dbReference>
<protein>
    <submittedName>
        <fullName evidence="1">Uncharacterized protein</fullName>
    </submittedName>
</protein>
<dbReference type="Proteomes" id="UP000179099">
    <property type="component" value="Unassembled WGS sequence"/>
</dbReference>